<reference evidence="2 3" key="1">
    <citation type="journal article" date="2015" name="Genome Announc.">
        <title>Complete Genome of Geobacter pickeringii G13T, a Metal-Reducing Isolate from Sedimentary Kaolin Deposits.</title>
        <authorList>
            <person name="Badalamenti J.P."/>
            <person name="Bond D.R."/>
        </authorList>
    </citation>
    <scope>NUCLEOTIDE SEQUENCE [LARGE SCALE GENOMIC DNA]</scope>
    <source>
        <strain evidence="2 3">G13</strain>
    </source>
</reference>
<dbReference type="RefSeq" id="WP_039742427.1">
    <property type="nucleotide sequence ID" value="NZ_CP009788.1"/>
</dbReference>
<protein>
    <recommendedName>
        <fullName evidence="1">Glycosyltransferase subfamily 4-like N-terminal domain-containing protein</fullName>
    </recommendedName>
</protein>
<evidence type="ECO:0000259" key="1">
    <source>
        <dbReference type="Pfam" id="PF13439"/>
    </source>
</evidence>
<dbReference type="PANTHER" id="PTHR12526">
    <property type="entry name" value="GLYCOSYLTRANSFERASE"/>
    <property type="match status" value="1"/>
</dbReference>
<dbReference type="InterPro" id="IPR028098">
    <property type="entry name" value="Glyco_trans_4-like_N"/>
</dbReference>
<dbReference type="AlphaFoldDB" id="A0A0B5B9T0"/>
<gene>
    <name evidence="2" type="ORF">GPICK_09050</name>
</gene>
<name>A0A0B5B9T0_9BACT</name>
<proteinExistence type="predicted"/>
<dbReference type="STRING" id="345632.GPICK_09050"/>
<dbReference type="OrthoDB" id="5490278at2"/>
<dbReference type="HOGENOM" id="CLU_009583_0_3_7"/>
<dbReference type="Pfam" id="PF13692">
    <property type="entry name" value="Glyco_trans_1_4"/>
    <property type="match status" value="1"/>
</dbReference>
<evidence type="ECO:0000313" key="3">
    <source>
        <dbReference type="Proteomes" id="UP000057609"/>
    </source>
</evidence>
<dbReference type="Pfam" id="PF13439">
    <property type="entry name" value="Glyco_transf_4"/>
    <property type="match status" value="1"/>
</dbReference>
<dbReference type="Proteomes" id="UP000057609">
    <property type="component" value="Chromosome"/>
</dbReference>
<dbReference type="SUPFAM" id="SSF53756">
    <property type="entry name" value="UDP-Glycosyltransferase/glycogen phosphorylase"/>
    <property type="match status" value="1"/>
</dbReference>
<dbReference type="KEGG" id="gpi:GPICK_09050"/>
<dbReference type="GO" id="GO:0016757">
    <property type="term" value="F:glycosyltransferase activity"/>
    <property type="evidence" value="ECO:0007669"/>
    <property type="project" value="UniProtKB-ARBA"/>
</dbReference>
<dbReference type="PANTHER" id="PTHR12526:SF630">
    <property type="entry name" value="GLYCOSYLTRANSFERASE"/>
    <property type="match status" value="1"/>
</dbReference>
<feature type="domain" description="Glycosyltransferase subfamily 4-like N-terminal" evidence="1">
    <location>
        <begin position="14"/>
        <end position="167"/>
    </location>
</feature>
<dbReference type="EMBL" id="CP009788">
    <property type="protein sequence ID" value="AJE03478.1"/>
    <property type="molecule type" value="Genomic_DNA"/>
</dbReference>
<dbReference type="Gene3D" id="3.40.50.2000">
    <property type="entry name" value="Glycogen Phosphorylase B"/>
    <property type="match status" value="2"/>
</dbReference>
<accession>A0A0B5B9T0</accession>
<organism evidence="2 3">
    <name type="scientific">Geobacter pickeringii</name>
    <dbReference type="NCBI Taxonomy" id="345632"/>
    <lineage>
        <taxon>Bacteria</taxon>
        <taxon>Pseudomonadati</taxon>
        <taxon>Thermodesulfobacteriota</taxon>
        <taxon>Desulfuromonadia</taxon>
        <taxon>Geobacterales</taxon>
        <taxon>Geobacteraceae</taxon>
        <taxon>Geobacter</taxon>
    </lineage>
</organism>
<evidence type="ECO:0000313" key="2">
    <source>
        <dbReference type="EMBL" id="AJE03478.1"/>
    </source>
</evidence>
<keyword evidence="3" id="KW-1185">Reference proteome</keyword>
<sequence>MAVNVLYMIDNLHYGGTEKQLFELIRHLDRNRVQPVLCTLKSSAALYDELDIPKLCLDFTSFASPRSFAVAKKLSAFIIRHQVQVIQTFFQDPFLLAAMIKPFHKVKLVGSFRDLGFWRSPSESRKMRLAYPFFDGFIANSAAVKEHFVHEDGIDPGKIEVIYNGFKVDGVAQIPVQNPFASGGRVVGIVANMNRSVKRVEDFVEAAAIIYRNQPDTRFLIVGDGPQREELTALARARGLNGSIFFSGRVDNPFGFIRSFDVGVITSETEGFCNAIIEYMACGVPVVTTNVGGNPELVEEGVNGFLVPPACPDELAAKISLLLADGERRKAMGAVNAEKIRRNFAMHVMVARQSDYYESLVVNQ</sequence>